<keyword evidence="2 5" id="KW-0436">Ligase</keyword>
<evidence type="ECO:0000256" key="2">
    <source>
        <dbReference type="ARBA" id="ARBA00022598"/>
    </source>
</evidence>
<dbReference type="InParanoid" id="A0A7L4YM04"/>
<dbReference type="Gene3D" id="3.40.50.12780">
    <property type="entry name" value="N-terminal domain of ligase-like"/>
    <property type="match status" value="1"/>
</dbReference>
<dbReference type="InterPro" id="IPR042099">
    <property type="entry name" value="ANL_N_sf"/>
</dbReference>
<dbReference type="InterPro" id="IPR025110">
    <property type="entry name" value="AMP-bd_C"/>
</dbReference>
<dbReference type="SUPFAM" id="SSF56801">
    <property type="entry name" value="Acetyl-CoA synthetase-like"/>
    <property type="match status" value="1"/>
</dbReference>
<dbReference type="PANTHER" id="PTHR43767">
    <property type="entry name" value="LONG-CHAIN-FATTY-ACID--COA LIGASE"/>
    <property type="match status" value="1"/>
</dbReference>
<evidence type="ECO:0000256" key="1">
    <source>
        <dbReference type="ARBA" id="ARBA00006432"/>
    </source>
</evidence>
<feature type="domain" description="AMP-binding enzyme C-terminal" evidence="4">
    <location>
        <begin position="430"/>
        <end position="505"/>
    </location>
</feature>
<dbReference type="Pfam" id="PF00501">
    <property type="entry name" value="AMP-binding"/>
    <property type="match status" value="1"/>
</dbReference>
<dbReference type="RefSeq" id="WP_159544675.1">
    <property type="nucleotide sequence ID" value="NZ_CP047156.1"/>
</dbReference>
<protein>
    <submittedName>
        <fullName evidence="5">Long-chain-fatty-acid--CoA ligase</fullName>
    </submittedName>
</protein>
<dbReference type="PROSITE" id="PS00455">
    <property type="entry name" value="AMP_BINDING"/>
    <property type="match status" value="1"/>
</dbReference>
<dbReference type="NCBIfam" id="NF004837">
    <property type="entry name" value="PRK06187.1"/>
    <property type="match status" value="1"/>
</dbReference>
<dbReference type="KEGG" id="eke:EK0264_08495"/>
<dbReference type="Pfam" id="PF13193">
    <property type="entry name" value="AMP-binding_C"/>
    <property type="match status" value="1"/>
</dbReference>
<evidence type="ECO:0000259" key="3">
    <source>
        <dbReference type="Pfam" id="PF00501"/>
    </source>
</evidence>
<dbReference type="GO" id="GO:0016878">
    <property type="term" value="F:acid-thiol ligase activity"/>
    <property type="evidence" value="ECO:0007669"/>
    <property type="project" value="UniProtKB-ARBA"/>
</dbReference>
<dbReference type="InterPro" id="IPR020845">
    <property type="entry name" value="AMP-binding_CS"/>
</dbReference>
<evidence type="ECO:0000313" key="5">
    <source>
        <dbReference type="EMBL" id="QHC00315.1"/>
    </source>
</evidence>
<dbReference type="AlphaFoldDB" id="A0A7L4YM04"/>
<dbReference type="Gene3D" id="3.30.300.30">
    <property type="match status" value="1"/>
</dbReference>
<dbReference type="OrthoDB" id="9803968at2"/>
<gene>
    <name evidence="5" type="ORF">EK0264_08495</name>
</gene>
<keyword evidence="6" id="KW-1185">Reference proteome</keyword>
<organism evidence="5 6">
    <name type="scientific">Epidermidibacterium keratini</name>
    <dbReference type="NCBI Taxonomy" id="1891644"/>
    <lineage>
        <taxon>Bacteria</taxon>
        <taxon>Bacillati</taxon>
        <taxon>Actinomycetota</taxon>
        <taxon>Actinomycetes</taxon>
        <taxon>Sporichthyales</taxon>
        <taxon>Sporichthyaceae</taxon>
        <taxon>Epidermidibacterium</taxon>
    </lineage>
</organism>
<feature type="domain" description="AMP-dependent synthetase/ligase" evidence="3">
    <location>
        <begin position="11"/>
        <end position="380"/>
    </location>
</feature>
<dbReference type="EMBL" id="CP047156">
    <property type="protein sequence ID" value="QHC00315.1"/>
    <property type="molecule type" value="Genomic_DNA"/>
</dbReference>
<dbReference type="InterPro" id="IPR000873">
    <property type="entry name" value="AMP-dep_synth/lig_dom"/>
</dbReference>
<name>A0A7L4YM04_9ACTN</name>
<dbReference type="PANTHER" id="PTHR43767:SF1">
    <property type="entry name" value="NONRIBOSOMAL PEPTIDE SYNTHASE PES1 (EUROFUNG)-RELATED"/>
    <property type="match status" value="1"/>
</dbReference>
<dbReference type="InterPro" id="IPR045851">
    <property type="entry name" value="AMP-bd_C_sf"/>
</dbReference>
<reference evidence="5 6" key="1">
    <citation type="journal article" date="2018" name="Int. J. Syst. Evol. Microbiol.">
        <title>Epidermidibacterium keratini gen. nov., sp. nov., a member of the family Sporichthyaceae, isolated from keratin epidermis.</title>
        <authorList>
            <person name="Lee D.G."/>
            <person name="Trujillo M.E."/>
            <person name="Kang S."/>
            <person name="Nam J.J."/>
            <person name="Kim Y.J."/>
        </authorList>
    </citation>
    <scope>NUCLEOTIDE SEQUENCE [LARGE SCALE GENOMIC DNA]</scope>
    <source>
        <strain evidence="5 6">EPI-7</strain>
    </source>
</reference>
<evidence type="ECO:0000259" key="4">
    <source>
        <dbReference type="Pfam" id="PF13193"/>
    </source>
</evidence>
<proteinExistence type="inferred from homology"/>
<comment type="similarity">
    <text evidence="1">Belongs to the ATP-dependent AMP-binding enzyme family.</text>
</comment>
<dbReference type="InterPro" id="IPR050237">
    <property type="entry name" value="ATP-dep_AMP-bd_enzyme"/>
</dbReference>
<dbReference type="Proteomes" id="UP000463857">
    <property type="component" value="Chromosome"/>
</dbReference>
<evidence type="ECO:0000313" key="6">
    <source>
        <dbReference type="Proteomes" id="UP000463857"/>
    </source>
</evidence>
<sequence length="524" mass="56752">MDNGIGKWNYKQATINPRRTALVREDTGQQLTYADLNARSNRLARSLEDAGIGGGDRVIVLSTNSIEFLEALFAIAKVGAISVPVNFRLAGPEVAFIASDCRPKAVIASANLTELVAAAYADERVDIPLTIITELRGAPLPAIEGTEVRDFEELMAAGSPEDDERDVEKSDIGMIMYTSGTTGRPKGAMLTHANIEANNYNIMGMAPGISKLDVTTTPCPLFHVGGLNVHTFPLLFLGGKVVVLPAFDPAGALKSMADNRATVQFLVPAMWAAITAVPNFDSYDVSAMRFGMAGGAPSPLTVIEFFQNKGWMFFEGFGMTETCAGALVISPEDTVERRGSVGQPALLTDARVVNELDEDVAVGEIGELVMRGDNIFAGYFEMPEATQEALRGGWFHSGDLARVDEDGFYTLVDRKKDMIISGGENVYPIEVEQVLHRHESILDVAVIGVPDEKWGESVVAVVVPKPNAQLSGDEVIDYARERLAHYKSPRAVEFIDELPRNATGKILKRTLRERFAGQGEAVSR</sequence>
<dbReference type="CDD" id="cd17631">
    <property type="entry name" value="FACL_FadD13-like"/>
    <property type="match status" value="1"/>
</dbReference>
<accession>A0A7L4YM04</accession>
<dbReference type="FunFam" id="3.30.300.30:FF:000008">
    <property type="entry name" value="2,3-dihydroxybenzoate-AMP ligase"/>
    <property type="match status" value="1"/>
</dbReference>